<dbReference type="Proteomes" id="UP001597221">
    <property type="component" value="Unassembled WGS sequence"/>
</dbReference>
<dbReference type="EMBL" id="JBHUDE010000009">
    <property type="protein sequence ID" value="MFD1606571.1"/>
    <property type="molecule type" value="Genomic_DNA"/>
</dbReference>
<dbReference type="GO" id="GO:0008233">
    <property type="term" value="F:peptidase activity"/>
    <property type="evidence" value="ECO:0007669"/>
    <property type="project" value="UniProtKB-KW"/>
</dbReference>
<dbReference type="Pfam" id="PF06866">
    <property type="entry name" value="DUF1256"/>
    <property type="match status" value="1"/>
</dbReference>
<dbReference type="SUPFAM" id="SSF53163">
    <property type="entry name" value="HybD-like"/>
    <property type="match status" value="1"/>
</dbReference>
<organism evidence="1 2">
    <name type="scientific">Oceanobacillus luteolus</name>
    <dbReference type="NCBI Taxonomy" id="1274358"/>
    <lineage>
        <taxon>Bacteria</taxon>
        <taxon>Bacillati</taxon>
        <taxon>Bacillota</taxon>
        <taxon>Bacilli</taxon>
        <taxon>Bacillales</taxon>
        <taxon>Bacillaceae</taxon>
        <taxon>Oceanobacillus</taxon>
    </lineage>
</organism>
<dbReference type="GO" id="GO:0006508">
    <property type="term" value="P:proteolysis"/>
    <property type="evidence" value="ECO:0007669"/>
    <property type="project" value="UniProtKB-KW"/>
</dbReference>
<name>A0ABW4HMI4_9BACI</name>
<keyword evidence="2" id="KW-1185">Reference proteome</keyword>
<keyword evidence="1" id="KW-0645">Protease</keyword>
<comment type="caution">
    <text evidence="1">The sequence shown here is derived from an EMBL/GenBank/DDBJ whole genome shotgun (WGS) entry which is preliminary data.</text>
</comment>
<reference evidence="2" key="1">
    <citation type="journal article" date="2019" name="Int. J. Syst. Evol. Microbiol.">
        <title>The Global Catalogue of Microorganisms (GCM) 10K type strain sequencing project: providing services to taxonomists for standard genome sequencing and annotation.</title>
        <authorList>
            <consortium name="The Broad Institute Genomics Platform"/>
            <consortium name="The Broad Institute Genome Sequencing Center for Infectious Disease"/>
            <person name="Wu L."/>
            <person name="Ma J."/>
        </authorList>
    </citation>
    <scope>NUCLEOTIDE SEQUENCE [LARGE SCALE GENOMIC DNA]</scope>
    <source>
        <strain evidence="2">CGMCC 1.12376</strain>
    </source>
</reference>
<dbReference type="NCBIfam" id="TIGR02841">
    <property type="entry name" value="spore_YyaC"/>
    <property type="match status" value="1"/>
</dbReference>
<dbReference type="InterPro" id="IPR009665">
    <property type="entry name" value="YyaC"/>
</dbReference>
<keyword evidence="1" id="KW-0378">Hydrolase</keyword>
<gene>
    <name evidence="1" type="primary">yyaC</name>
    <name evidence="1" type="ORF">ACFSBH_02685</name>
</gene>
<dbReference type="InterPro" id="IPR023430">
    <property type="entry name" value="Pept_HybD-like_dom_sf"/>
</dbReference>
<dbReference type="RefSeq" id="WP_251512912.1">
    <property type="nucleotide sequence ID" value="NZ_JAMBON010000008.1"/>
</dbReference>
<evidence type="ECO:0000313" key="2">
    <source>
        <dbReference type="Proteomes" id="UP001597221"/>
    </source>
</evidence>
<sequence length="206" mass="22914">MNHNNFSEQDLTTFRVQYQDEQAVNNLSEHIISWFPRLPREYVVVCIGTDRSTGDALGPLVGTLLTTKKPRHLNIYGTLHNPVHATNLTDYMDEISKKYRQPFVIAVDACLGRNTSIGHLIAGVGPVKPGAALKKSLPEVGDIHITGVVNTSGFMDHAVLQSTRLSIVMDMAEKISESLDLLDQQLSPSFIRPAILRDYPHKKKTI</sequence>
<proteinExistence type="predicted"/>
<evidence type="ECO:0000313" key="1">
    <source>
        <dbReference type="EMBL" id="MFD1606571.1"/>
    </source>
</evidence>
<accession>A0ABW4HMI4</accession>
<protein>
    <submittedName>
        <fullName evidence="1">Spore protease YyaC</fullName>
    </submittedName>
</protein>